<keyword evidence="1" id="KW-1133">Transmembrane helix</keyword>
<keyword evidence="3" id="KW-1185">Reference proteome</keyword>
<evidence type="ECO:0000313" key="3">
    <source>
        <dbReference type="Proteomes" id="UP000579153"/>
    </source>
</evidence>
<accession>A0A7W9G162</accession>
<keyword evidence="1" id="KW-0472">Membrane</keyword>
<evidence type="ECO:0000256" key="1">
    <source>
        <dbReference type="SAM" id="Phobius"/>
    </source>
</evidence>
<dbReference type="AlphaFoldDB" id="A0A7W9G162"/>
<feature type="transmembrane region" description="Helical" evidence="1">
    <location>
        <begin position="66"/>
        <end position="84"/>
    </location>
</feature>
<reference evidence="2 3" key="1">
    <citation type="submission" date="2020-08" db="EMBL/GenBank/DDBJ databases">
        <title>Sequencing the genomes of 1000 actinobacteria strains.</title>
        <authorList>
            <person name="Klenk H.-P."/>
        </authorList>
    </citation>
    <scope>NUCLEOTIDE SEQUENCE [LARGE SCALE GENOMIC DNA]</scope>
    <source>
        <strain evidence="2 3">DSM 45507</strain>
    </source>
</reference>
<dbReference type="Proteomes" id="UP000579153">
    <property type="component" value="Unassembled WGS sequence"/>
</dbReference>
<gene>
    <name evidence="2" type="ORF">HD596_002111</name>
</gene>
<dbReference type="RefSeq" id="WP_185069054.1">
    <property type="nucleotide sequence ID" value="NZ_JACHMB010000001.1"/>
</dbReference>
<keyword evidence="1" id="KW-0812">Transmembrane</keyword>
<sequence>MDEPIVDPAASRRERRRIGGVRTLLLGRREPAPPPWMRRLLAVAAGVTGLSGALFGAAALRTDHESAGMAGLMVFLVTTLYVGLSLPEPERRGGEHHVHPAELDSQALILLARARQAILEVTDSRVHRLGLLDTVANDVVLPERLWHIACLLRTQTELRAEQAEARAELMTPELAAVLEPQQEALRRSVAAVTERVWELEVYAGHVKAADSALRAQELQRSNDRYRDLLARTGDAEGLRDLTERADTLARSLREAVEAGQTLASEVAPLVEP</sequence>
<organism evidence="2 3">
    <name type="scientific">Nonomuraea jabiensis</name>
    <dbReference type="NCBI Taxonomy" id="882448"/>
    <lineage>
        <taxon>Bacteria</taxon>
        <taxon>Bacillati</taxon>
        <taxon>Actinomycetota</taxon>
        <taxon>Actinomycetes</taxon>
        <taxon>Streptosporangiales</taxon>
        <taxon>Streptosporangiaceae</taxon>
        <taxon>Nonomuraea</taxon>
    </lineage>
</organism>
<evidence type="ECO:0000313" key="2">
    <source>
        <dbReference type="EMBL" id="MBB5775355.1"/>
    </source>
</evidence>
<protein>
    <submittedName>
        <fullName evidence="2">Uncharacterized protein</fullName>
    </submittedName>
</protein>
<comment type="caution">
    <text evidence="2">The sequence shown here is derived from an EMBL/GenBank/DDBJ whole genome shotgun (WGS) entry which is preliminary data.</text>
</comment>
<proteinExistence type="predicted"/>
<dbReference type="EMBL" id="JACHMB010000001">
    <property type="protein sequence ID" value="MBB5775355.1"/>
    <property type="molecule type" value="Genomic_DNA"/>
</dbReference>
<feature type="transmembrane region" description="Helical" evidence="1">
    <location>
        <begin position="40"/>
        <end position="60"/>
    </location>
</feature>
<name>A0A7W9G162_9ACTN</name>